<organism evidence="1 2">
    <name type="scientific">Aspergillus glaucus CBS 516.65</name>
    <dbReference type="NCBI Taxonomy" id="1160497"/>
    <lineage>
        <taxon>Eukaryota</taxon>
        <taxon>Fungi</taxon>
        <taxon>Dikarya</taxon>
        <taxon>Ascomycota</taxon>
        <taxon>Pezizomycotina</taxon>
        <taxon>Eurotiomycetes</taxon>
        <taxon>Eurotiomycetidae</taxon>
        <taxon>Eurotiales</taxon>
        <taxon>Aspergillaceae</taxon>
        <taxon>Aspergillus</taxon>
        <taxon>Aspergillus subgen. Aspergillus</taxon>
    </lineage>
</organism>
<accession>A0A1L9VLM5</accession>
<evidence type="ECO:0000313" key="1">
    <source>
        <dbReference type="EMBL" id="OJJ84791.1"/>
    </source>
</evidence>
<dbReference type="VEuPathDB" id="FungiDB:ASPGLDRAFT_1473360"/>
<gene>
    <name evidence="1" type="ORF">ASPGLDRAFT_1473360</name>
</gene>
<dbReference type="GeneID" id="34458182"/>
<dbReference type="Proteomes" id="UP000184300">
    <property type="component" value="Unassembled WGS sequence"/>
</dbReference>
<dbReference type="AlphaFoldDB" id="A0A1L9VLM5"/>
<keyword evidence="2" id="KW-1185">Reference proteome</keyword>
<evidence type="ECO:0000313" key="2">
    <source>
        <dbReference type="Proteomes" id="UP000184300"/>
    </source>
</evidence>
<name>A0A1L9VLM5_ASPGL</name>
<dbReference type="EMBL" id="KV878896">
    <property type="protein sequence ID" value="OJJ84791.1"/>
    <property type="molecule type" value="Genomic_DNA"/>
</dbReference>
<protein>
    <submittedName>
        <fullName evidence="1">Uncharacterized protein</fullName>
    </submittedName>
</protein>
<proteinExistence type="predicted"/>
<reference evidence="2" key="1">
    <citation type="journal article" date="2017" name="Genome Biol.">
        <title>Comparative genomics reveals high biological diversity and specific adaptations in the industrially and medically important fungal genus Aspergillus.</title>
        <authorList>
            <person name="de Vries R.P."/>
            <person name="Riley R."/>
            <person name="Wiebenga A."/>
            <person name="Aguilar-Osorio G."/>
            <person name="Amillis S."/>
            <person name="Uchima C.A."/>
            <person name="Anderluh G."/>
            <person name="Asadollahi M."/>
            <person name="Askin M."/>
            <person name="Barry K."/>
            <person name="Battaglia E."/>
            <person name="Bayram O."/>
            <person name="Benocci T."/>
            <person name="Braus-Stromeyer S.A."/>
            <person name="Caldana C."/>
            <person name="Canovas D."/>
            <person name="Cerqueira G.C."/>
            <person name="Chen F."/>
            <person name="Chen W."/>
            <person name="Choi C."/>
            <person name="Clum A."/>
            <person name="Dos Santos R.A."/>
            <person name="Damasio A.R."/>
            <person name="Diallinas G."/>
            <person name="Emri T."/>
            <person name="Fekete E."/>
            <person name="Flipphi M."/>
            <person name="Freyberg S."/>
            <person name="Gallo A."/>
            <person name="Gournas C."/>
            <person name="Habgood R."/>
            <person name="Hainaut M."/>
            <person name="Harispe M.L."/>
            <person name="Henrissat B."/>
            <person name="Hilden K.S."/>
            <person name="Hope R."/>
            <person name="Hossain A."/>
            <person name="Karabika E."/>
            <person name="Karaffa L."/>
            <person name="Karanyi Z."/>
            <person name="Krasevec N."/>
            <person name="Kuo A."/>
            <person name="Kusch H."/>
            <person name="LaButti K."/>
            <person name="Lagendijk E.L."/>
            <person name="Lapidus A."/>
            <person name="Levasseur A."/>
            <person name="Lindquist E."/>
            <person name="Lipzen A."/>
            <person name="Logrieco A.F."/>
            <person name="MacCabe A."/>
            <person name="Maekelae M.R."/>
            <person name="Malavazi I."/>
            <person name="Melin P."/>
            <person name="Meyer V."/>
            <person name="Mielnichuk N."/>
            <person name="Miskei M."/>
            <person name="Molnar A.P."/>
            <person name="Mule G."/>
            <person name="Ngan C.Y."/>
            <person name="Orejas M."/>
            <person name="Orosz E."/>
            <person name="Ouedraogo J.P."/>
            <person name="Overkamp K.M."/>
            <person name="Park H.-S."/>
            <person name="Perrone G."/>
            <person name="Piumi F."/>
            <person name="Punt P.J."/>
            <person name="Ram A.F."/>
            <person name="Ramon A."/>
            <person name="Rauscher S."/>
            <person name="Record E."/>
            <person name="Riano-Pachon D.M."/>
            <person name="Robert V."/>
            <person name="Roehrig J."/>
            <person name="Ruller R."/>
            <person name="Salamov A."/>
            <person name="Salih N.S."/>
            <person name="Samson R.A."/>
            <person name="Sandor E."/>
            <person name="Sanguinetti M."/>
            <person name="Schuetze T."/>
            <person name="Sepcic K."/>
            <person name="Shelest E."/>
            <person name="Sherlock G."/>
            <person name="Sophianopoulou V."/>
            <person name="Squina F.M."/>
            <person name="Sun H."/>
            <person name="Susca A."/>
            <person name="Todd R.B."/>
            <person name="Tsang A."/>
            <person name="Unkles S.E."/>
            <person name="van de Wiele N."/>
            <person name="van Rossen-Uffink D."/>
            <person name="Oliveira J.V."/>
            <person name="Vesth T.C."/>
            <person name="Visser J."/>
            <person name="Yu J.-H."/>
            <person name="Zhou M."/>
            <person name="Andersen M.R."/>
            <person name="Archer D.B."/>
            <person name="Baker S.E."/>
            <person name="Benoit I."/>
            <person name="Brakhage A.A."/>
            <person name="Braus G.H."/>
            <person name="Fischer R."/>
            <person name="Frisvad J.C."/>
            <person name="Goldman G.H."/>
            <person name="Houbraken J."/>
            <person name="Oakley B."/>
            <person name="Pocsi I."/>
            <person name="Scazzocchio C."/>
            <person name="Seiboth B."/>
            <person name="vanKuyk P.A."/>
            <person name="Wortman J."/>
            <person name="Dyer P.S."/>
            <person name="Grigoriev I.V."/>
        </authorList>
    </citation>
    <scope>NUCLEOTIDE SEQUENCE [LARGE SCALE GENOMIC DNA]</scope>
    <source>
        <strain evidence="2">CBS 516.65</strain>
    </source>
</reference>
<sequence length="86" mass="9573">MDEDLIVNVSEDQGFVSLQPGGSWTLSYSMGHDSLPDNEAIGGVFSYQFKRAKLEWWDWGGLETHANREVKLQSWLSGGGNEPPCN</sequence>
<dbReference type="RefSeq" id="XP_022401489.1">
    <property type="nucleotide sequence ID" value="XM_022541921.1"/>
</dbReference>
<dbReference type="OrthoDB" id="4323953at2759"/>